<feature type="domain" description="Zinc-ribbon" evidence="2">
    <location>
        <begin position="2"/>
        <end position="24"/>
    </location>
</feature>
<dbReference type="AlphaFoldDB" id="A0A1H6R517"/>
<dbReference type="RefSeq" id="WP_051646845.1">
    <property type="nucleotide sequence ID" value="NZ_CACWHD010000016.1"/>
</dbReference>
<proteinExistence type="predicted"/>
<name>A0A1H6R517_9FIRM</name>
<evidence type="ECO:0000313" key="4">
    <source>
        <dbReference type="Proteomes" id="UP000183028"/>
    </source>
</evidence>
<dbReference type="GeneID" id="54119803"/>
<dbReference type="EMBL" id="FNYK01000005">
    <property type="protein sequence ID" value="SEI46705.1"/>
    <property type="molecule type" value="Genomic_DNA"/>
</dbReference>
<feature type="transmembrane region" description="Helical" evidence="1">
    <location>
        <begin position="73"/>
        <end position="93"/>
    </location>
</feature>
<accession>A0A1H6R517</accession>
<gene>
    <name evidence="3" type="ORF">SAMN04487834_100511</name>
</gene>
<dbReference type="OrthoDB" id="2297197at2"/>
<sequence>MYCTYCGKQISEDAKFCPYCGQKVPDVYQGETINNDGPSYMFQLIGFLFPIIGFVLYAFYYKKSPLKARSAGIGGLMGLIVNIVLLVLGNMVFGLY</sequence>
<evidence type="ECO:0000313" key="3">
    <source>
        <dbReference type="EMBL" id="SEI46705.1"/>
    </source>
</evidence>
<dbReference type="eggNOG" id="ENOG5033BBA">
    <property type="taxonomic scope" value="Bacteria"/>
</dbReference>
<evidence type="ECO:0000259" key="2">
    <source>
        <dbReference type="Pfam" id="PF13240"/>
    </source>
</evidence>
<dbReference type="InterPro" id="IPR026870">
    <property type="entry name" value="Zinc_ribbon_dom"/>
</dbReference>
<reference evidence="4" key="1">
    <citation type="submission" date="2016-10" db="EMBL/GenBank/DDBJ databases">
        <authorList>
            <person name="Varghese N."/>
        </authorList>
    </citation>
    <scope>NUCLEOTIDE SEQUENCE [LARGE SCALE GENOMIC DNA]</scope>
    <source>
        <strain evidence="4">DSM 20406</strain>
    </source>
</reference>
<dbReference type="Proteomes" id="UP000183028">
    <property type="component" value="Unassembled WGS sequence"/>
</dbReference>
<dbReference type="STRING" id="322505.SAMN04487836_10574"/>
<organism evidence="3 4">
    <name type="scientific">Sharpea azabuensis</name>
    <dbReference type="NCBI Taxonomy" id="322505"/>
    <lineage>
        <taxon>Bacteria</taxon>
        <taxon>Bacillati</taxon>
        <taxon>Bacillota</taxon>
        <taxon>Erysipelotrichia</taxon>
        <taxon>Erysipelotrichales</taxon>
        <taxon>Coprobacillaceae</taxon>
        <taxon>Sharpea</taxon>
    </lineage>
</organism>
<dbReference type="Pfam" id="PF13240">
    <property type="entry name" value="Zn_Ribbon_1"/>
    <property type="match status" value="1"/>
</dbReference>
<protein>
    <submittedName>
        <fullName evidence="3">Zinc-ribbon domain-containing protein</fullName>
    </submittedName>
</protein>
<keyword evidence="1" id="KW-0812">Transmembrane</keyword>
<keyword evidence="1" id="KW-0472">Membrane</keyword>
<feature type="transmembrane region" description="Helical" evidence="1">
    <location>
        <begin position="40"/>
        <end position="61"/>
    </location>
</feature>
<keyword evidence="4" id="KW-1185">Reference proteome</keyword>
<keyword evidence="1" id="KW-1133">Transmembrane helix</keyword>
<evidence type="ECO:0000256" key="1">
    <source>
        <dbReference type="SAM" id="Phobius"/>
    </source>
</evidence>